<evidence type="ECO:0000256" key="2">
    <source>
        <dbReference type="SAM" id="Phobius"/>
    </source>
</evidence>
<reference evidence="3" key="1">
    <citation type="submission" date="2022-01" db="EMBL/GenBank/DDBJ databases">
        <title>Colwellia maritima, isolated from seawater.</title>
        <authorList>
            <person name="Kristyanto S."/>
            <person name="Jung J."/>
            <person name="Jeon C.O."/>
        </authorList>
    </citation>
    <scope>NUCLEOTIDE SEQUENCE</scope>
    <source>
        <strain evidence="3">MSW7</strain>
    </source>
</reference>
<organism evidence="3 4">
    <name type="scientific">Colwellia maritima</name>
    <dbReference type="NCBI Taxonomy" id="2912588"/>
    <lineage>
        <taxon>Bacteria</taxon>
        <taxon>Pseudomonadati</taxon>
        <taxon>Pseudomonadota</taxon>
        <taxon>Gammaproteobacteria</taxon>
        <taxon>Alteromonadales</taxon>
        <taxon>Colwelliaceae</taxon>
        <taxon>Colwellia</taxon>
    </lineage>
</organism>
<comment type="caution">
    <text evidence="3">The sequence shown here is derived from an EMBL/GenBank/DDBJ whole genome shotgun (WGS) entry which is preliminary data.</text>
</comment>
<dbReference type="EMBL" id="JAKKSL010000002">
    <property type="protein sequence ID" value="MCI2283669.1"/>
    <property type="molecule type" value="Genomic_DNA"/>
</dbReference>
<sequence>MYKRLSASVSKYFKSLSKWDWIILITFLGVFFLSWGSEVYAVSKADESVVLPKVSDFIVPEVAYKFLLVSCLLVFISSVVRFITNDSSDNSWRYLAIVAFSIVGSVVVALITSEKTMPGIWALALGLLHLGYWCWRREHIETSIYQTSIKTTTERLDRVVNLMPNEIAFKVMGKETTAAYGTLSVLSKMSIFADEIEDKAFIAETARDQIKKALKSMCHIASLWTVSQARLFEANIMLVKSSGEIMELDNLDKAFERGKYFFPDMTSLDNMPDMCEKVLHVVPELAISNEDSGDKVDISPLLLPVGMKSTTHPGVIKGAPEAAETGLIRSIENVHSIIDGLPNNYVDEQKRKIEEYFEGQDKCGSILSIPLAIFHSPDKDLVGDENQNSTVTVDAVINLYRPEKGLIKSVALFQDFTKPLVLIIGNLLYLYKENVEALKTVESEKAENSSNDTVSESEEIDTELETVPE</sequence>
<evidence type="ECO:0000313" key="4">
    <source>
        <dbReference type="Proteomes" id="UP001139646"/>
    </source>
</evidence>
<feature type="transmembrane region" description="Helical" evidence="2">
    <location>
        <begin position="94"/>
        <end position="112"/>
    </location>
</feature>
<dbReference type="RefSeq" id="WP_242285776.1">
    <property type="nucleotide sequence ID" value="NZ_JAKKSL010000002.1"/>
</dbReference>
<evidence type="ECO:0000313" key="3">
    <source>
        <dbReference type="EMBL" id="MCI2283669.1"/>
    </source>
</evidence>
<feature type="transmembrane region" description="Helical" evidence="2">
    <location>
        <begin position="62"/>
        <end position="82"/>
    </location>
</feature>
<accession>A0ABS9X0C2</accession>
<name>A0ABS9X0C2_9GAMM</name>
<keyword evidence="2" id="KW-1133">Transmembrane helix</keyword>
<keyword evidence="2" id="KW-0472">Membrane</keyword>
<dbReference type="Proteomes" id="UP001139646">
    <property type="component" value="Unassembled WGS sequence"/>
</dbReference>
<protein>
    <submittedName>
        <fullName evidence="3">Uncharacterized protein</fullName>
    </submittedName>
</protein>
<evidence type="ECO:0000256" key="1">
    <source>
        <dbReference type="SAM" id="MobiDB-lite"/>
    </source>
</evidence>
<feature type="compositionally biased region" description="Acidic residues" evidence="1">
    <location>
        <begin position="455"/>
        <end position="469"/>
    </location>
</feature>
<keyword evidence="2" id="KW-0812">Transmembrane</keyword>
<proteinExistence type="predicted"/>
<gene>
    <name evidence="3" type="ORF">L3081_10055</name>
</gene>
<keyword evidence="4" id="KW-1185">Reference proteome</keyword>
<feature type="transmembrane region" description="Helical" evidence="2">
    <location>
        <begin position="21"/>
        <end position="42"/>
    </location>
</feature>
<feature type="region of interest" description="Disordered" evidence="1">
    <location>
        <begin position="443"/>
        <end position="469"/>
    </location>
</feature>